<dbReference type="InterPro" id="IPR016163">
    <property type="entry name" value="Ald_DH_C"/>
</dbReference>
<dbReference type="PANTHER" id="PTHR21644:SF0">
    <property type="entry name" value="AT02555P-RELATED"/>
    <property type="match status" value="1"/>
</dbReference>
<dbReference type="PhylomeDB" id="B4N7L1"/>
<dbReference type="PANTHER" id="PTHR21644">
    <property type="entry name" value="AT02555P-RELATED"/>
    <property type="match status" value="1"/>
</dbReference>
<accession>B4N7L1</accession>
<dbReference type="Proteomes" id="UP000007798">
    <property type="component" value="Unassembled WGS sequence"/>
</dbReference>
<dbReference type="OMA" id="IESAHNP"/>
<dbReference type="AlphaFoldDB" id="B4N7L1"/>
<dbReference type="Pfam" id="PF07368">
    <property type="entry name" value="DUF1487"/>
    <property type="match status" value="1"/>
</dbReference>
<dbReference type="eggNOG" id="KOG2450">
    <property type="taxonomic scope" value="Eukaryota"/>
</dbReference>
<keyword evidence="2" id="KW-1185">Reference proteome</keyword>
<gene>
    <name evidence="1" type="primary">Dwil\GK18716</name>
    <name evidence="1" type="ORF">Dwil_GK18716</name>
</gene>
<evidence type="ECO:0000313" key="1">
    <source>
        <dbReference type="EMBL" id="EDW80350.1"/>
    </source>
</evidence>
<proteinExistence type="predicted"/>
<dbReference type="InterPro" id="IPR009961">
    <property type="entry name" value="DUF1487"/>
</dbReference>
<dbReference type="GO" id="GO:0016620">
    <property type="term" value="F:oxidoreductase activity, acting on the aldehyde or oxo group of donors, NAD or NADP as acceptor"/>
    <property type="evidence" value="ECO:0007669"/>
    <property type="project" value="InterPro"/>
</dbReference>
<organism evidence="1 2">
    <name type="scientific">Drosophila willistoni</name>
    <name type="common">Fruit fly</name>
    <dbReference type="NCBI Taxonomy" id="7260"/>
    <lineage>
        <taxon>Eukaryota</taxon>
        <taxon>Metazoa</taxon>
        <taxon>Ecdysozoa</taxon>
        <taxon>Arthropoda</taxon>
        <taxon>Hexapoda</taxon>
        <taxon>Insecta</taxon>
        <taxon>Pterygota</taxon>
        <taxon>Neoptera</taxon>
        <taxon>Endopterygota</taxon>
        <taxon>Diptera</taxon>
        <taxon>Brachycera</taxon>
        <taxon>Muscomorpha</taxon>
        <taxon>Ephydroidea</taxon>
        <taxon>Drosophilidae</taxon>
        <taxon>Drosophila</taxon>
        <taxon>Sophophora</taxon>
    </lineage>
</organism>
<name>B4N7L1_DROWI</name>
<dbReference type="EMBL" id="CH964214">
    <property type="protein sequence ID" value="EDW80350.1"/>
    <property type="molecule type" value="Genomic_DNA"/>
</dbReference>
<dbReference type="Gene3D" id="3.40.309.10">
    <property type="entry name" value="Aldehyde Dehydrogenase, Chain A, domain 2"/>
    <property type="match status" value="1"/>
</dbReference>
<dbReference type="OrthoDB" id="310895at2759"/>
<dbReference type="STRING" id="7260.B4N7L1"/>
<protein>
    <submittedName>
        <fullName evidence="1">Uncharacterized protein</fullName>
    </submittedName>
</protein>
<evidence type="ECO:0000313" key="2">
    <source>
        <dbReference type="Proteomes" id="UP000007798"/>
    </source>
</evidence>
<reference evidence="1 2" key="1">
    <citation type="journal article" date="2007" name="Nature">
        <title>Evolution of genes and genomes on the Drosophila phylogeny.</title>
        <authorList>
            <consortium name="Drosophila 12 Genomes Consortium"/>
            <person name="Clark A.G."/>
            <person name="Eisen M.B."/>
            <person name="Smith D.R."/>
            <person name="Bergman C.M."/>
            <person name="Oliver B."/>
            <person name="Markow T.A."/>
            <person name="Kaufman T.C."/>
            <person name="Kellis M."/>
            <person name="Gelbart W."/>
            <person name="Iyer V.N."/>
            <person name="Pollard D.A."/>
            <person name="Sackton T.B."/>
            <person name="Larracuente A.M."/>
            <person name="Singh N.D."/>
            <person name="Abad J.P."/>
            <person name="Abt D.N."/>
            <person name="Adryan B."/>
            <person name="Aguade M."/>
            <person name="Akashi H."/>
            <person name="Anderson W.W."/>
            <person name="Aquadro C.F."/>
            <person name="Ardell D.H."/>
            <person name="Arguello R."/>
            <person name="Artieri C.G."/>
            <person name="Barbash D.A."/>
            <person name="Barker D."/>
            <person name="Barsanti P."/>
            <person name="Batterham P."/>
            <person name="Batzoglou S."/>
            <person name="Begun D."/>
            <person name="Bhutkar A."/>
            <person name="Blanco E."/>
            <person name="Bosak S.A."/>
            <person name="Bradley R.K."/>
            <person name="Brand A.D."/>
            <person name="Brent M.R."/>
            <person name="Brooks A.N."/>
            <person name="Brown R.H."/>
            <person name="Butlin R.K."/>
            <person name="Caggese C."/>
            <person name="Calvi B.R."/>
            <person name="Bernardo de Carvalho A."/>
            <person name="Caspi A."/>
            <person name="Castrezana S."/>
            <person name="Celniker S.E."/>
            <person name="Chang J.L."/>
            <person name="Chapple C."/>
            <person name="Chatterji S."/>
            <person name="Chinwalla A."/>
            <person name="Civetta A."/>
            <person name="Clifton S.W."/>
            <person name="Comeron J.M."/>
            <person name="Costello J.C."/>
            <person name="Coyne J.A."/>
            <person name="Daub J."/>
            <person name="David R.G."/>
            <person name="Delcher A.L."/>
            <person name="Delehaunty K."/>
            <person name="Do C.B."/>
            <person name="Ebling H."/>
            <person name="Edwards K."/>
            <person name="Eickbush T."/>
            <person name="Evans J.D."/>
            <person name="Filipski A."/>
            <person name="Findeiss S."/>
            <person name="Freyhult E."/>
            <person name="Fulton L."/>
            <person name="Fulton R."/>
            <person name="Garcia A.C."/>
            <person name="Gardiner A."/>
            <person name="Garfield D.A."/>
            <person name="Garvin B.E."/>
            <person name="Gibson G."/>
            <person name="Gilbert D."/>
            <person name="Gnerre S."/>
            <person name="Godfrey J."/>
            <person name="Good R."/>
            <person name="Gotea V."/>
            <person name="Gravely B."/>
            <person name="Greenberg A.J."/>
            <person name="Griffiths-Jones S."/>
            <person name="Gross S."/>
            <person name="Guigo R."/>
            <person name="Gustafson E.A."/>
            <person name="Haerty W."/>
            <person name="Hahn M.W."/>
            <person name="Halligan D.L."/>
            <person name="Halpern A.L."/>
            <person name="Halter G.M."/>
            <person name="Han M.V."/>
            <person name="Heger A."/>
            <person name="Hillier L."/>
            <person name="Hinrichs A.S."/>
            <person name="Holmes I."/>
            <person name="Hoskins R.A."/>
            <person name="Hubisz M.J."/>
            <person name="Hultmark D."/>
            <person name="Huntley M.A."/>
            <person name="Jaffe D.B."/>
            <person name="Jagadeeshan S."/>
            <person name="Jeck W.R."/>
            <person name="Johnson J."/>
            <person name="Jones C.D."/>
            <person name="Jordan W.C."/>
            <person name="Karpen G.H."/>
            <person name="Kataoka E."/>
            <person name="Keightley P.D."/>
            <person name="Kheradpour P."/>
            <person name="Kirkness E.F."/>
            <person name="Koerich L.B."/>
            <person name="Kristiansen K."/>
            <person name="Kudrna D."/>
            <person name="Kulathinal R.J."/>
            <person name="Kumar S."/>
            <person name="Kwok R."/>
            <person name="Lander E."/>
            <person name="Langley C.H."/>
            <person name="Lapoint R."/>
            <person name="Lazzaro B.P."/>
            <person name="Lee S.J."/>
            <person name="Levesque L."/>
            <person name="Li R."/>
            <person name="Lin C.F."/>
            <person name="Lin M.F."/>
            <person name="Lindblad-Toh K."/>
            <person name="Llopart A."/>
            <person name="Long M."/>
            <person name="Low L."/>
            <person name="Lozovsky E."/>
            <person name="Lu J."/>
            <person name="Luo M."/>
            <person name="Machado C.A."/>
            <person name="Makalowski W."/>
            <person name="Marzo M."/>
            <person name="Matsuda M."/>
            <person name="Matzkin L."/>
            <person name="McAllister B."/>
            <person name="McBride C.S."/>
            <person name="McKernan B."/>
            <person name="McKernan K."/>
            <person name="Mendez-Lago M."/>
            <person name="Minx P."/>
            <person name="Mollenhauer M.U."/>
            <person name="Montooth K."/>
            <person name="Mount S.M."/>
            <person name="Mu X."/>
            <person name="Myers E."/>
            <person name="Negre B."/>
            <person name="Newfeld S."/>
            <person name="Nielsen R."/>
            <person name="Noor M.A."/>
            <person name="O'Grady P."/>
            <person name="Pachter L."/>
            <person name="Papaceit M."/>
            <person name="Parisi M.J."/>
            <person name="Parisi M."/>
            <person name="Parts L."/>
            <person name="Pedersen J.S."/>
            <person name="Pesole G."/>
            <person name="Phillippy A.M."/>
            <person name="Ponting C.P."/>
            <person name="Pop M."/>
            <person name="Porcelli D."/>
            <person name="Powell J.R."/>
            <person name="Prohaska S."/>
            <person name="Pruitt K."/>
            <person name="Puig M."/>
            <person name="Quesneville H."/>
            <person name="Ram K.R."/>
            <person name="Rand D."/>
            <person name="Rasmussen M.D."/>
            <person name="Reed L.K."/>
            <person name="Reenan R."/>
            <person name="Reily A."/>
            <person name="Remington K.A."/>
            <person name="Rieger T.T."/>
            <person name="Ritchie M.G."/>
            <person name="Robin C."/>
            <person name="Rogers Y.H."/>
            <person name="Rohde C."/>
            <person name="Rozas J."/>
            <person name="Rubenfield M.J."/>
            <person name="Ruiz A."/>
            <person name="Russo S."/>
            <person name="Salzberg S.L."/>
            <person name="Sanchez-Gracia A."/>
            <person name="Saranga D.J."/>
            <person name="Sato H."/>
            <person name="Schaeffer S.W."/>
            <person name="Schatz M.C."/>
            <person name="Schlenke T."/>
            <person name="Schwartz R."/>
            <person name="Segarra C."/>
            <person name="Singh R.S."/>
            <person name="Sirot L."/>
            <person name="Sirota M."/>
            <person name="Sisneros N.B."/>
            <person name="Smith C.D."/>
            <person name="Smith T.F."/>
            <person name="Spieth J."/>
            <person name="Stage D.E."/>
            <person name="Stark A."/>
            <person name="Stephan W."/>
            <person name="Strausberg R.L."/>
            <person name="Strempel S."/>
            <person name="Sturgill D."/>
            <person name="Sutton G."/>
            <person name="Sutton G.G."/>
            <person name="Tao W."/>
            <person name="Teichmann S."/>
            <person name="Tobari Y.N."/>
            <person name="Tomimura Y."/>
            <person name="Tsolas J.M."/>
            <person name="Valente V.L."/>
            <person name="Venter E."/>
            <person name="Venter J.C."/>
            <person name="Vicario S."/>
            <person name="Vieira F.G."/>
            <person name="Vilella A.J."/>
            <person name="Villasante A."/>
            <person name="Walenz B."/>
            <person name="Wang J."/>
            <person name="Wasserman M."/>
            <person name="Watts T."/>
            <person name="Wilson D."/>
            <person name="Wilson R.K."/>
            <person name="Wing R.A."/>
            <person name="Wolfner M.F."/>
            <person name="Wong A."/>
            <person name="Wong G.K."/>
            <person name="Wu C.I."/>
            <person name="Wu G."/>
            <person name="Yamamoto D."/>
            <person name="Yang H.P."/>
            <person name="Yang S.P."/>
            <person name="Yorke J.A."/>
            <person name="Yoshida K."/>
            <person name="Zdobnov E."/>
            <person name="Zhang P."/>
            <person name="Zhang Y."/>
            <person name="Zimin A.V."/>
            <person name="Baldwin J."/>
            <person name="Abdouelleil A."/>
            <person name="Abdulkadir J."/>
            <person name="Abebe A."/>
            <person name="Abera B."/>
            <person name="Abreu J."/>
            <person name="Acer S.C."/>
            <person name="Aftuck L."/>
            <person name="Alexander A."/>
            <person name="An P."/>
            <person name="Anderson E."/>
            <person name="Anderson S."/>
            <person name="Arachi H."/>
            <person name="Azer M."/>
            <person name="Bachantsang P."/>
            <person name="Barry A."/>
            <person name="Bayul T."/>
            <person name="Berlin A."/>
            <person name="Bessette D."/>
            <person name="Bloom T."/>
            <person name="Blye J."/>
            <person name="Boguslavskiy L."/>
            <person name="Bonnet C."/>
            <person name="Boukhgalter B."/>
            <person name="Bourzgui I."/>
            <person name="Brown A."/>
            <person name="Cahill P."/>
            <person name="Channer S."/>
            <person name="Cheshatsang Y."/>
            <person name="Chuda L."/>
            <person name="Citroen M."/>
            <person name="Collymore A."/>
            <person name="Cooke P."/>
            <person name="Costello M."/>
            <person name="D'Aco K."/>
            <person name="Daza R."/>
            <person name="De Haan G."/>
            <person name="DeGray S."/>
            <person name="DeMaso C."/>
            <person name="Dhargay N."/>
            <person name="Dooley K."/>
            <person name="Dooley E."/>
            <person name="Doricent M."/>
            <person name="Dorje P."/>
            <person name="Dorjee K."/>
            <person name="Dupes A."/>
            <person name="Elong R."/>
            <person name="Falk J."/>
            <person name="Farina A."/>
            <person name="Faro S."/>
            <person name="Ferguson D."/>
            <person name="Fisher S."/>
            <person name="Foley C.D."/>
            <person name="Franke A."/>
            <person name="Friedrich D."/>
            <person name="Gadbois L."/>
            <person name="Gearin G."/>
            <person name="Gearin C.R."/>
            <person name="Giannoukos G."/>
            <person name="Goode T."/>
            <person name="Graham J."/>
            <person name="Grandbois E."/>
            <person name="Grewal S."/>
            <person name="Gyaltsen K."/>
            <person name="Hafez N."/>
            <person name="Hagos B."/>
            <person name="Hall J."/>
            <person name="Henson C."/>
            <person name="Hollinger A."/>
            <person name="Honan T."/>
            <person name="Huard M.D."/>
            <person name="Hughes L."/>
            <person name="Hurhula B."/>
            <person name="Husby M.E."/>
            <person name="Kamat A."/>
            <person name="Kanga B."/>
            <person name="Kashin S."/>
            <person name="Khazanovich D."/>
            <person name="Kisner P."/>
            <person name="Lance K."/>
            <person name="Lara M."/>
            <person name="Lee W."/>
            <person name="Lennon N."/>
            <person name="Letendre F."/>
            <person name="LeVine R."/>
            <person name="Lipovsky A."/>
            <person name="Liu X."/>
            <person name="Liu J."/>
            <person name="Liu S."/>
            <person name="Lokyitsang T."/>
            <person name="Lokyitsang Y."/>
            <person name="Lubonja R."/>
            <person name="Lui A."/>
            <person name="MacDonald P."/>
            <person name="Magnisalis V."/>
            <person name="Maru K."/>
            <person name="Matthews C."/>
            <person name="McCusker W."/>
            <person name="McDonough S."/>
            <person name="Mehta T."/>
            <person name="Meldrim J."/>
            <person name="Meneus L."/>
            <person name="Mihai O."/>
            <person name="Mihalev A."/>
            <person name="Mihova T."/>
            <person name="Mittelman R."/>
            <person name="Mlenga V."/>
            <person name="Montmayeur A."/>
            <person name="Mulrain L."/>
            <person name="Navidi A."/>
            <person name="Naylor J."/>
            <person name="Negash T."/>
            <person name="Nguyen T."/>
            <person name="Nguyen N."/>
            <person name="Nicol R."/>
            <person name="Norbu C."/>
            <person name="Norbu N."/>
            <person name="Novod N."/>
            <person name="O'Neill B."/>
            <person name="Osman S."/>
            <person name="Markiewicz E."/>
            <person name="Oyono O.L."/>
            <person name="Patti C."/>
            <person name="Phunkhang P."/>
            <person name="Pierre F."/>
            <person name="Priest M."/>
            <person name="Raghuraman S."/>
            <person name="Rege F."/>
            <person name="Reyes R."/>
            <person name="Rise C."/>
            <person name="Rogov P."/>
            <person name="Ross K."/>
            <person name="Ryan E."/>
            <person name="Settipalli S."/>
            <person name="Shea T."/>
            <person name="Sherpa N."/>
            <person name="Shi L."/>
            <person name="Shih D."/>
            <person name="Sparrow T."/>
            <person name="Spaulding J."/>
            <person name="Stalker J."/>
            <person name="Stange-Thomann N."/>
            <person name="Stavropoulos S."/>
            <person name="Stone C."/>
            <person name="Strader C."/>
            <person name="Tesfaye S."/>
            <person name="Thomson T."/>
            <person name="Thoulutsang Y."/>
            <person name="Thoulutsang D."/>
            <person name="Topham K."/>
            <person name="Topping I."/>
            <person name="Tsamla T."/>
            <person name="Vassiliev H."/>
            <person name="Vo A."/>
            <person name="Wangchuk T."/>
            <person name="Wangdi T."/>
            <person name="Weiand M."/>
            <person name="Wilkinson J."/>
            <person name="Wilson A."/>
            <person name="Yadav S."/>
            <person name="Young G."/>
            <person name="Yu Q."/>
            <person name="Zembek L."/>
            <person name="Zhong D."/>
            <person name="Zimmer A."/>
            <person name="Zwirko Z."/>
            <person name="Jaffe D.B."/>
            <person name="Alvarez P."/>
            <person name="Brockman W."/>
            <person name="Butler J."/>
            <person name="Chin C."/>
            <person name="Gnerre S."/>
            <person name="Grabherr M."/>
            <person name="Kleber M."/>
            <person name="Mauceli E."/>
            <person name="MacCallum I."/>
        </authorList>
    </citation>
    <scope>NUCLEOTIDE SEQUENCE [LARGE SCALE GENOMIC DNA]</scope>
    <source>
        <strain evidence="2">Tucson 14030-0811.24</strain>
    </source>
</reference>
<dbReference type="InParanoid" id="B4N7L1"/>
<dbReference type="SMR" id="B4N7L1"/>
<sequence>MIYNLDCEALRPLDEAENNLSGQSVDVQNESQESRTYSPQLMILYETGDINSALRILIDSLHDPFNATAVATVLIEEGIRQEFEQRVIAQMRTLTDAVSEHPAYMRMLQRLKELNVNTIVAEENEMVPPMASPVLVCDCTHDVLGLGVTDGPTGAITMHTFSSTMQAIEIYQRDTVPYVSSCIWNETLEGSYELVASINCKVFFINCNKVDLSPISRSLKADDTFVVVANGFHYETLRIYEQPKVIIFPIRHQIVNKPDEKKDDIGSTISFLEE</sequence>
<dbReference type="HOGENOM" id="CLU_072169_0_0_1"/>
<dbReference type="KEGG" id="dwi:6646764"/>